<dbReference type="EMBL" id="CAMGZC010000057">
    <property type="protein sequence ID" value="CAI0642464.1"/>
    <property type="molecule type" value="Genomic_DNA"/>
</dbReference>
<reference evidence="2" key="1">
    <citation type="submission" date="2022-08" db="EMBL/GenBank/DDBJ databases">
        <authorList>
            <person name="Giroux E."/>
            <person name="Giroux E."/>
        </authorList>
    </citation>
    <scope>NUCLEOTIDE SEQUENCE</scope>
    <source>
        <strain evidence="2">H1091258</strain>
    </source>
</reference>
<evidence type="ECO:0000256" key="1">
    <source>
        <dbReference type="SAM" id="MobiDB-lite"/>
    </source>
</evidence>
<evidence type="ECO:0000313" key="3">
    <source>
        <dbReference type="Proteomes" id="UP001152533"/>
    </source>
</evidence>
<evidence type="ECO:0008006" key="4">
    <source>
        <dbReference type="Google" id="ProtNLM"/>
    </source>
</evidence>
<feature type="compositionally biased region" description="Polar residues" evidence="1">
    <location>
        <begin position="237"/>
        <end position="257"/>
    </location>
</feature>
<dbReference type="AlphaFoldDB" id="A0A9W4W7Y3"/>
<proteinExistence type="predicted"/>
<feature type="region of interest" description="Disordered" evidence="1">
    <location>
        <begin position="231"/>
        <end position="260"/>
    </location>
</feature>
<accession>A0A9W4W7Y3</accession>
<comment type="caution">
    <text evidence="2">The sequence shown here is derived from an EMBL/GenBank/DDBJ whole genome shotgun (WGS) entry which is preliminary data.</text>
</comment>
<name>A0A9W4W7Y3_9PEZI</name>
<gene>
    <name evidence="2" type="ORF">CGXH109_LOCUS15063</name>
</gene>
<keyword evidence="3" id="KW-1185">Reference proteome</keyword>
<organism evidence="2 3">
    <name type="scientific">Colletotrichum noveboracense</name>
    <dbReference type="NCBI Taxonomy" id="2664923"/>
    <lineage>
        <taxon>Eukaryota</taxon>
        <taxon>Fungi</taxon>
        <taxon>Dikarya</taxon>
        <taxon>Ascomycota</taxon>
        <taxon>Pezizomycotina</taxon>
        <taxon>Sordariomycetes</taxon>
        <taxon>Hypocreomycetidae</taxon>
        <taxon>Glomerellales</taxon>
        <taxon>Glomerellaceae</taxon>
        <taxon>Colletotrichum</taxon>
        <taxon>Colletotrichum gloeosporioides species complex</taxon>
    </lineage>
</organism>
<sequence length="523" mass="59337">MGRNVSYLNEDEIDIRRRYVSEIQLILLTDESIWVLSEAEQAVFQQARFWALLWTTELRRLESIHATLSRADNSNEYLSSTRLATAIELKSAVLNAHAYHVLMIHDIAATCRADQVGDKPENIARNESAAEKAGDRDDNKCVATGCHQSQIYHFAAVFGISRKSAMRWLLFCMRVFIGPQAYRDLEVKLIGSGTIIDTPSNMVTLTHKLHKYMDDAIFGLEPVSYISRRKPELNAPSGESNGQEMNTGPATGDSRTQGHAELQTDDASLKIPDPDHRSGTSAGLRTVDVNLVASGESPNRWSRRAMECNLERKADAEAEADRIQAREEEKRPEEMRQHGLEIRCHWLPRTNLRCPLDKVEDFGADPREMMEEWSAENYEFRYESGQPLNSGTIITIWADKKADLPDVGIMKFIFQALCFHRLSGGADTRIYRPWTHYETEYPGHTYASDPRREAERRILKILAEDDKAGGVHNADRNRETEKEILRALAELEISPAEASSNQVVDGGLDRRRTRGEYTCCCHR</sequence>
<dbReference type="Proteomes" id="UP001152533">
    <property type="component" value="Unassembled WGS sequence"/>
</dbReference>
<evidence type="ECO:0000313" key="2">
    <source>
        <dbReference type="EMBL" id="CAI0642464.1"/>
    </source>
</evidence>
<protein>
    <recommendedName>
        <fullName evidence="4">HNH nuclease domain-containing protein</fullName>
    </recommendedName>
</protein>